<reference evidence="1 2" key="1">
    <citation type="submission" date="2020-06" db="EMBL/GenBank/DDBJ databases">
        <title>Genomic analysis of Salicibibacter sp. NKC5-3.</title>
        <authorList>
            <person name="Oh Y.J."/>
        </authorList>
    </citation>
    <scope>NUCLEOTIDE SEQUENCE [LARGE SCALE GENOMIC DNA]</scope>
    <source>
        <strain evidence="1 2">NKC5-3</strain>
    </source>
</reference>
<evidence type="ECO:0000313" key="2">
    <source>
        <dbReference type="Proteomes" id="UP000595823"/>
    </source>
</evidence>
<dbReference type="PANTHER" id="PTHR42941:SF1">
    <property type="entry name" value="SLL1037 PROTEIN"/>
    <property type="match status" value="1"/>
</dbReference>
<dbReference type="EMBL" id="CP054705">
    <property type="protein sequence ID" value="QQK78435.1"/>
    <property type="molecule type" value="Genomic_DNA"/>
</dbReference>
<organism evidence="1 2">
    <name type="scientific">Salicibibacter cibarius</name>
    <dbReference type="NCBI Taxonomy" id="2743000"/>
    <lineage>
        <taxon>Bacteria</taxon>
        <taxon>Bacillati</taxon>
        <taxon>Bacillota</taxon>
        <taxon>Bacilli</taxon>
        <taxon>Bacillales</taxon>
        <taxon>Bacillaceae</taxon>
        <taxon>Salicibibacter</taxon>
    </lineage>
</organism>
<proteinExistence type="predicted"/>
<dbReference type="PROSITE" id="PS51257">
    <property type="entry name" value="PROKAR_LIPOPROTEIN"/>
    <property type="match status" value="1"/>
</dbReference>
<protein>
    <submittedName>
        <fullName evidence="1">TAXI family TRAP transporter solute-binding subunit</fullName>
    </submittedName>
</protein>
<sequence>MKNYKVMIFGVVLVLVLAACQEESIEDNENEDGEPDNFSIGAAATGGEWHSIAASMSEEIQEIFPESNTDIVEGGSIANLTGIHEGTFDIGFSNGEAIPLAEEAEGEFEEPIDNAKTIASLYPNPLHIVVPESSDIYEIEDLEGQNVSPGLAGYSGEVMLQDVLSLYDMDYDDLGNIEYIGTQDAAELMRDGHLDAWVGVLGPPAAVIDELDTTMGIRLIPLEPEDTEALYDMNEGYAEYTIEEETYGGLEEDILTIAPETVLIVNEDTISEDVGYEITQMMFDNQETWANVTNIMEDFDAEYSIENIVGDLHPGAERYYEEEGLLEDE</sequence>
<dbReference type="NCBIfam" id="TIGR02122">
    <property type="entry name" value="TRAP_TAXI"/>
    <property type="match status" value="1"/>
</dbReference>
<dbReference type="Pfam" id="PF16868">
    <property type="entry name" value="NMT1_3"/>
    <property type="match status" value="1"/>
</dbReference>
<name>A0A7T6Z7J3_9BACI</name>
<dbReference type="InterPro" id="IPR011852">
    <property type="entry name" value="TRAP_TAXI"/>
</dbReference>
<gene>
    <name evidence="1" type="ORF">HUG15_20695</name>
</gene>
<dbReference type="PANTHER" id="PTHR42941">
    <property type="entry name" value="SLL1037 PROTEIN"/>
    <property type="match status" value="1"/>
</dbReference>
<dbReference type="AlphaFoldDB" id="A0A7T6Z7J3"/>
<dbReference type="SUPFAM" id="SSF53850">
    <property type="entry name" value="Periplasmic binding protein-like II"/>
    <property type="match status" value="1"/>
</dbReference>
<dbReference type="KEGG" id="scia:HUG15_20695"/>
<dbReference type="Proteomes" id="UP000595823">
    <property type="component" value="Chromosome"/>
</dbReference>
<keyword evidence="2" id="KW-1185">Reference proteome</keyword>
<evidence type="ECO:0000313" key="1">
    <source>
        <dbReference type="EMBL" id="QQK78435.1"/>
    </source>
</evidence>
<dbReference type="Gene3D" id="3.40.190.10">
    <property type="entry name" value="Periplasmic binding protein-like II"/>
    <property type="match status" value="2"/>
</dbReference>
<accession>A0A7T6Z7J3</accession>